<feature type="signal peptide" evidence="6">
    <location>
        <begin position="1"/>
        <end position="25"/>
    </location>
</feature>
<dbReference type="GO" id="GO:0030245">
    <property type="term" value="P:cellulose catabolic process"/>
    <property type="evidence" value="ECO:0007669"/>
    <property type="project" value="UniProtKB-KW"/>
</dbReference>
<dbReference type="InterPro" id="IPR011050">
    <property type="entry name" value="Pectin_lyase_fold/virulence"/>
</dbReference>
<feature type="chain" id="PRO_5038640608" description="SLH domain-containing protein" evidence="6">
    <location>
        <begin position="26"/>
        <end position="2055"/>
    </location>
</feature>
<feature type="region of interest" description="Disordered" evidence="5">
    <location>
        <begin position="1610"/>
        <end position="1635"/>
    </location>
</feature>
<dbReference type="Gene3D" id="2.60.40.10">
    <property type="entry name" value="Immunoglobulins"/>
    <property type="match status" value="1"/>
</dbReference>
<dbReference type="InterPro" id="IPR005102">
    <property type="entry name" value="Carbo-bd_X2"/>
</dbReference>
<dbReference type="Pfam" id="PF03442">
    <property type="entry name" value="CBM_X2"/>
    <property type="match status" value="1"/>
</dbReference>
<reference evidence="8 9" key="1">
    <citation type="submission" date="2019-02" db="EMBL/GenBank/DDBJ databases">
        <title>Paenibacillus sp. nov., isolated from surface-sterilized tissue of Thalictrum simplex L.</title>
        <authorList>
            <person name="Tuo L."/>
        </authorList>
    </citation>
    <scope>NUCLEOTIDE SEQUENCE [LARGE SCALE GENOMIC DNA]</scope>
    <source>
        <strain evidence="8 9">N2SHLJ1</strain>
    </source>
</reference>
<gene>
    <name evidence="8" type="ORF">EYB31_27025</name>
</gene>
<dbReference type="Pfam" id="PF00395">
    <property type="entry name" value="SLH"/>
    <property type="match status" value="3"/>
</dbReference>
<dbReference type="SMART" id="SM00710">
    <property type="entry name" value="PbH1"/>
    <property type="match status" value="11"/>
</dbReference>
<dbReference type="InterPro" id="IPR012334">
    <property type="entry name" value="Pectin_lyas_fold"/>
</dbReference>
<evidence type="ECO:0000256" key="6">
    <source>
        <dbReference type="SAM" id="SignalP"/>
    </source>
</evidence>
<protein>
    <recommendedName>
        <fullName evidence="7">SLH domain-containing protein</fullName>
    </recommendedName>
</protein>
<dbReference type="SUPFAM" id="SSF81296">
    <property type="entry name" value="E set domains"/>
    <property type="match status" value="1"/>
</dbReference>
<evidence type="ECO:0000259" key="7">
    <source>
        <dbReference type="PROSITE" id="PS51272"/>
    </source>
</evidence>
<dbReference type="Gene3D" id="2.160.20.10">
    <property type="entry name" value="Single-stranded right-handed beta-helix, Pectin lyase-like"/>
    <property type="match status" value="1"/>
</dbReference>
<dbReference type="OrthoDB" id="27389at2"/>
<dbReference type="InterPro" id="IPR014756">
    <property type="entry name" value="Ig_E-set"/>
</dbReference>
<evidence type="ECO:0000256" key="4">
    <source>
        <dbReference type="ARBA" id="ARBA00023326"/>
    </source>
</evidence>
<name>A0A4Q9DMB9_9BACL</name>
<dbReference type="Proteomes" id="UP000293142">
    <property type="component" value="Unassembled WGS sequence"/>
</dbReference>
<dbReference type="InterPro" id="IPR013783">
    <property type="entry name" value="Ig-like_fold"/>
</dbReference>
<keyword evidence="9" id="KW-1185">Reference proteome</keyword>
<evidence type="ECO:0000256" key="3">
    <source>
        <dbReference type="ARBA" id="ARBA00023277"/>
    </source>
</evidence>
<dbReference type="InterPro" id="IPR001119">
    <property type="entry name" value="SLH_dom"/>
</dbReference>
<evidence type="ECO:0000256" key="2">
    <source>
        <dbReference type="ARBA" id="ARBA00023001"/>
    </source>
</evidence>
<feature type="domain" description="SLH" evidence="7">
    <location>
        <begin position="1996"/>
        <end position="2055"/>
    </location>
</feature>
<organism evidence="8 9">
    <name type="scientific">Paenibacillus thalictri</name>
    <dbReference type="NCBI Taxonomy" id="2527873"/>
    <lineage>
        <taxon>Bacteria</taxon>
        <taxon>Bacillati</taxon>
        <taxon>Bacillota</taxon>
        <taxon>Bacilli</taxon>
        <taxon>Bacillales</taxon>
        <taxon>Paenibacillaceae</taxon>
        <taxon>Paenibacillus</taxon>
    </lineage>
</organism>
<evidence type="ECO:0000256" key="1">
    <source>
        <dbReference type="ARBA" id="ARBA00022729"/>
    </source>
</evidence>
<evidence type="ECO:0000313" key="9">
    <source>
        <dbReference type="Proteomes" id="UP000293142"/>
    </source>
</evidence>
<proteinExistence type="predicted"/>
<evidence type="ECO:0000256" key="5">
    <source>
        <dbReference type="SAM" id="MobiDB-lite"/>
    </source>
</evidence>
<keyword evidence="4" id="KW-0624">Polysaccharide degradation</keyword>
<keyword evidence="1 6" id="KW-0732">Signal</keyword>
<accession>A0A4Q9DMB9</accession>
<comment type="caution">
    <text evidence="8">The sequence shown here is derived from an EMBL/GenBank/DDBJ whole genome shotgun (WGS) entry which is preliminary data.</text>
</comment>
<dbReference type="InterPro" id="IPR051465">
    <property type="entry name" value="Cell_Envelope_Struct_Comp"/>
</dbReference>
<feature type="domain" description="SLH" evidence="7">
    <location>
        <begin position="1866"/>
        <end position="1926"/>
    </location>
</feature>
<feature type="domain" description="SLH" evidence="7">
    <location>
        <begin position="1927"/>
        <end position="1990"/>
    </location>
</feature>
<keyword evidence="2" id="KW-0136">Cellulose degradation</keyword>
<sequence>MVMKKMTKSAIRLLLAICLLLPGWAGLDMRAEANGATDYTVNGNPYSWQDATLAADGDTLEIVTDDAPSSPVKIHVTAPANASVTLKGKAGKTYDNVYVEVDENITLNIENFNITAPTGDSYNGISFTKLNSPNATALNVTGSNTISGFDGINSKTNHQLTIKGAGTLTALGKASTAANTASGHGIHVLSDGTGVTQPGAKLIIEGNVKAVGGDSLDESAGSGIFLDWGNMQVKSGTVEAIGGKTNGDRSAQPYSGSIVTRRGGYGINLKGWGFPQTAGELTVEGGQLTATGGEALAVNSNGYAFEGGRGILADTSITISGGSVTTTGGISADTNAKGGDGMFSLALTISGTATTVTSTGVNGGLEGGSGMFITNDVSIEGAAVTATGGSGFVNGYGIFAPSGKITIKDGARASATGGMAVTGTSGGTAVYANGGGIEITNADLTATGGNATAAGASGGPAVYVSGDIQVTNATVSATGGNGPVNGSHGLFSYSGNITIGSGANITSIGGNGTTGVGGVGLRAFGGNSGKTVQIDSAAGNIYVRGGQGATAQRPSILGKDIYIATGNVGEIAMEVSMNPRSIKNKAGGDDVYMLTATTNPPAAATIESQVAGALGGSYTYKSPAKVDGKAFLWLPTGSQIASATNYQSESKMMPTNDTASVVLSLLPGAVVAQLEHGGASIGYPTIQSALDAAVDGDTVTIKPGTYRGQLTVTKNITLQGSGADTTMIESPDSSSLAQSSWKNLKDQFIYAVIGVKTSTPGTVNIKNITVDGRKQGYIAAHNGEEGLYTFNGIAVRDTTVTIDHVKVVDVRDLWSDYGTAPAPLPGDYVPQDQPSGANHNESILLEGAAGAGSHKVTVTNSTVSKFHKTGILGWGPTLEVDIQNNDIQGHGKTLYSTGNGIQIASSDRSGMGGANGDRRGTTGVVKNNRIYDIGLVIPEPGQPGSYLNVGLYGPSGILLYAAGEGFLIEGNTITGPGVMPWHNSDSSNDGGYSNDGIGVNYSKGVVLRNNTITGFSTGIIEGDILAGSSLHLVGNSFGGNDIDIWTNSGNDTIELGTGADTIAYRQGNNGVDTISSFGAGDRIRVVGFVDGSVNGQIGTVANAVYVTDTNSTQVINGYTDAHPVVDFTGGTITSGDGTSVAARSVQVSVTGNETTLFIDTENDTDAPELTIKLAGVYRTDNFKLNGGYIEYVPDSTISAASATFDTNTSDTSTGHYADVTTTLTANGRTLTDFKLNGVSIGSSNYSVDNSGVVTIKKEYLASLGAGAHSFTLDMNIGNDPVLTVTVSNSAAGLTGIAGQVPAAAGGGNGQTAGTAAALTLSVPYSKTVLNLADIATVTGATYKLYTDSAFSSEIVGGSTVPLSAGGSTTVYVKVTAQDAATVMYYAVTINRAAALSSDAGLVSVAGQTPVSTGGGSGTAANAAITWTVNVSYGKQTLLPADMVTVTGATYRLYTDSAFTSEITGSLTAPLAAGGATRVYVKVTSEDVTTVKYYEVTVNRAAAPNGDASLVSVGGLTSASIGGGNGGSAGAAVVWNMSVPIGTSSFNLSSIVTVTGATYKLYTDGGFTTEMTGSSSIALAIGGVTKVYIKVTAQDGTTVKYYIVSIYRAGTSSGSSTNTSNNSTGNTGATNTSTTSSTSTSKEVIVYVNGKAENAGSAAVAQVNNRTVTTIDVDKQKLEAKLAAEGKDATVTVVFTDKSDVVAGELTGEMIRKMEQMSATLELRTEQAFYKVPSLQINIQNLAAKLGQVADLNEIKVRVEISQSEAGKVKVVENAAKDGGFSVVVPPVDFSVTASYRGQSVEITDYTVYVERTIALPEGIDPNKITTAVVTEPDGSVRHVPTKITQSGGRYYATINSLTNSTYTVVWHPLEFADAAQHWSKDAVNDMGSRMVVQGTGNGLFEPDRDITRAEFAAIIVKSLGLSVQAKGMQPFRDVASDKWYNGAVQTAYAYRLITGYEDGTFRPTDNITRQEAVAIIAKAMRITGLTSKLPANSQVLAAFLDQSDIAEWAHESFEAGVQAGIVLGRSAGRIEPQAYITRAEVAAMVQRLLKNSQLI</sequence>
<dbReference type="InterPro" id="IPR006626">
    <property type="entry name" value="PbH1"/>
</dbReference>
<dbReference type="PANTHER" id="PTHR43308">
    <property type="entry name" value="OUTER MEMBRANE PROTEIN ALPHA-RELATED"/>
    <property type="match status" value="1"/>
</dbReference>
<dbReference type="EMBL" id="SIRE01000021">
    <property type="protein sequence ID" value="TBL73333.1"/>
    <property type="molecule type" value="Genomic_DNA"/>
</dbReference>
<dbReference type="PROSITE" id="PS51272">
    <property type="entry name" value="SLH"/>
    <property type="match status" value="3"/>
</dbReference>
<dbReference type="SUPFAM" id="SSF51126">
    <property type="entry name" value="Pectin lyase-like"/>
    <property type="match status" value="1"/>
</dbReference>
<evidence type="ECO:0000313" key="8">
    <source>
        <dbReference type="EMBL" id="TBL73333.1"/>
    </source>
</evidence>
<keyword evidence="3" id="KW-0119">Carbohydrate metabolism</keyword>